<dbReference type="GO" id="GO:0016740">
    <property type="term" value="F:transferase activity"/>
    <property type="evidence" value="ECO:0007669"/>
    <property type="project" value="UniProtKB-KW"/>
</dbReference>
<dbReference type="OrthoDB" id="5465469at2"/>
<accession>A0A4Z0LUI7</accession>
<dbReference type="Proteomes" id="UP000298050">
    <property type="component" value="Unassembled WGS sequence"/>
</dbReference>
<reference evidence="2 3" key="1">
    <citation type="submission" date="2019-04" db="EMBL/GenBank/DDBJ databases">
        <title>Taxonomy of novel Haliea sp. from mangrove soil of West Coast of India.</title>
        <authorList>
            <person name="Verma A."/>
            <person name="Kumar P."/>
            <person name="Krishnamurthi S."/>
        </authorList>
    </citation>
    <scope>NUCLEOTIDE SEQUENCE [LARGE SCALE GENOMIC DNA]</scope>
    <source>
        <strain evidence="2 3">SAOS-164</strain>
    </source>
</reference>
<dbReference type="InterPro" id="IPR001173">
    <property type="entry name" value="Glyco_trans_2-like"/>
</dbReference>
<sequence>MFSYFSKRRLKKHDLNNNRKLRAALHAALLQQHALAADGPAVGNELEHEIVVTLTSYGQRIHDLYLCIESLLRQSLPPDRIVLWLARSDFPRGRLPELLRRQERRGLEIHFVDEDLGPYKKIVYALERFPDSLLLTVDDDMLYPPDTVEQLYYAWCDAPTVIHCQRAHRIALDSGGGLQPYAKWSAAPAGCAPSPLVFPTGVCGVLYFPGALDAQVLEREQFMRLCPRSDDVWLKAMSLKNGMACATVDDPRYWKDRFLTIEGSQSQSLKRQNWQASGGNDEALRAVFDTFGLLDRLR</sequence>
<dbReference type="Pfam" id="PF00535">
    <property type="entry name" value="Glycos_transf_2"/>
    <property type="match status" value="1"/>
</dbReference>
<gene>
    <name evidence="2" type="ORF">E4634_20065</name>
</gene>
<feature type="domain" description="Glycosyltransferase 2-like" evidence="1">
    <location>
        <begin position="61"/>
        <end position="168"/>
    </location>
</feature>
<dbReference type="SUPFAM" id="SSF53448">
    <property type="entry name" value="Nucleotide-diphospho-sugar transferases"/>
    <property type="match status" value="1"/>
</dbReference>
<evidence type="ECO:0000313" key="2">
    <source>
        <dbReference type="EMBL" id="TGD70904.1"/>
    </source>
</evidence>
<dbReference type="EMBL" id="SRLE01000017">
    <property type="protein sequence ID" value="TGD70904.1"/>
    <property type="molecule type" value="Genomic_DNA"/>
</dbReference>
<evidence type="ECO:0000259" key="1">
    <source>
        <dbReference type="Pfam" id="PF00535"/>
    </source>
</evidence>
<comment type="caution">
    <text evidence="2">The sequence shown here is derived from an EMBL/GenBank/DDBJ whole genome shotgun (WGS) entry which is preliminary data.</text>
</comment>
<dbReference type="RefSeq" id="WP_135446469.1">
    <property type="nucleotide sequence ID" value="NZ_SRLE01000017.1"/>
</dbReference>
<keyword evidence="2" id="KW-0808">Transferase</keyword>
<evidence type="ECO:0000313" key="3">
    <source>
        <dbReference type="Proteomes" id="UP000298050"/>
    </source>
</evidence>
<keyword evidence="3" id="KW-1185">Reference proteome</keyword>
<dbReference type="InterPro" id="IPR029044">
    <property type="entry name" value="Nucleotide-diphossugar_trans"/>
</dbReference>
<proteinExistence type="predicted"/>
<protein>
    <submittedName>
        <fullName evidence="2">Glycosyltransferase</fullName>
    </submittedName>
</protein>
<organism evidence="2 3">
    <name type="scientific">Mangrovimicrobium sediminis</name>
    <dbReference type="NCBI Taxonomy" id="2562682"/>
    <lineage>
        <taxon>Bacteria</taxon>
        <taxon>Pseudomonadati</taxon>
        <taxon>Pseudomonadota</taxon>
        <taxon>Gammaproteobacteria</taxon>
        <taxon>Cellvibrionales</taxon>
        <taxon>Halieaceae</taxon>
        <taxon>Mangrovimicrobium</taxon>
    </lineage>
</organism>
<name>A0A4Z0LUI7_9GAMM</name>
<dbReference type="AlphaFoldDB" id="A0A4Z0LUI7"/>
<dbReference type="CDD" id="cd00761">
    <property type="entry name" value="Glyco_tranf_GTA_type"/>
    <property type="match status" value="1"/>
</dbReference>